<dbReference type="STRING" id="1195236.CTER_1176"/>
<keyword evidence="3" id="KW-1185">Reference proteome</keyword>
<dbReference type="RefSeq" id="WP_004624652.1">
    <property type="nucleotide sequence ID" value="NZ_AORV01000025.1"/>
</dbReference>
<name>S0FLY7_RUMCE</name>
<evidence type="ECO:0000259" key="1">
    <source>
        <dbReference type="PROSITE" id="PS50930"/>
    </source>
</evidence>
<dbReference type="PATRIC" id="fig|1195236.3.peg.1480"/>
<dbReference type="InterPro" id="IPR007492">
    <property type="entry name" value="LytTR_DNA-bd_dom"/>
</dbReference>
<protein>
    <submittedName>
        <fullName evidence="2">LytTR family two component transcriptional regulator</fullName>
    </submittedName>
</protein>
<dbReference type="Proteomes" id="UP000014155">
    <property type="component" value="Unassembled WGS sequence"/>
</dbReference>
<dbReference type="eggNOG" id="COG3279">
    <property type="taxonomic scope" value="Bacteria"/>
</dbReference>
<evidence type="ECO:0000313" key="3">
    <source>
        <dbReference type="Proteomes" id="UP000014155"/>
    </source>
</evidence>
<proteinExistence type="predicted"/>
<reference evidence="2 3" key="1">
    <citation type="journal article" date="2013" name="Genome Announc.">
        <title>Draft Genome Sequence of the Cellulolytic, Mesophilic, Anaerobic Bacterium Clostridium termitidis Strain CT1112 (DSM 5398).</title>
        <authorList>
            <person name="Lal S."/>
            <person name="Ramachandran U."/>
            <person name="Zhang X."/>
            <person name="Munir R."/>
            <person name="Sparling R."/>
            <person name="Levin D.B."/>
        </authorList>
    </citation>
    <scope>NUCLEOTIDE SEQUENCE [LARGE SCALE GENOMIC DNA]</scope>
    <source>
        <strain evidence="2 3">CT1112</strain>
    </source>
</reference>
<dbReference type="PANTHER" id="PTHR37299">
    <property type="entry name" value="TRANSCRIPTIONAL REGULATOR-RELATED"/>
    <property type="match status" value="1"/>
</dbReference>
<dbReference type="Gene3D" id="2.40.50.1020">
    <property type="entry name" value="LytTr DNA-binding domain"/>
    <property type="match status" value="1"/>
</dbReference>
<sequence length="113" mass="13226">MKQLFVKDRNCLKKIDLNEIYYFSTVGNKIIAFTIDSSIELAVSSLNYLNELLSNNSSNFFRCHKSFIINLNKIDCISKFNNKTYNISFKDIKNQVYITQKNLKNLKEKISII</sequence>
<evidence type="ECO:0000313" key="2">
    <source>
        <dbReference type="EMBL" id="EMS72917.1"/>
    </source>
</evidence>
<dbReference type="AlphaFoldDB" id="S0FLY7"/>
<dbReference type="InterPro" id="IPR046947">
    <property type="entry name" value="LytR-like"/>
</dbReference>
<dbReference type="GO" id="GO:0000156">
    <property type="term" value="F:phosphorelay response regulator activity"/>
    <property type="evidence" value="ECO:0007669"/>
    <property type="project" value="InterPro"/>
</dbReference>
<dbReference type="GO" id="GO:0003677">
    <property type="term" value="F:DNA binding"/>
    <property type="evidence" value="ECO:0007669"/>
    <property type="project" value="InterPro"/>
</dbReference>
<organism evidence="2 3">
    <name type="scientific">Ruminiclostridium cellobioparum subsp. termitidis CT1112</name>
    <dbReference type="NCBI Taxonomy" id="1195236"/>
    <lineage>
        <taxon>Bacteria</taxon>
        <taxon>Bacillati</taxon>
        <taxon>Bacillota</taxon>
        <taxon>Clostridia</taxon>
        <taxon>Eubacteriales</taxon>
        <taxon>Oscillospiraceae</taxon>
        <taxon>Ruminiclostridium</taxon>
    </lineage>
</organism>
<feature type="domain" description="HTH LytTR-type" evidence="1">
    <location>
        <begin position="4"/>
        <end position="112"/>
    </location>
</feature>
<dbReference type="PANTHER" id="PTHR37299:SF4">
    <property type="entry name" value="TRANSCRIPTIONAL REGULATOR"/>
    <property type="match status" value="1"/>
</dbReference>
<gene>
    <name evidence="2" type="ORF">CTER_1176</name>
</gene>
<dbReference type="PROSITE" id="PS50930">
    <property type="entry name" value="HTH_LYTTR"/>
    <property type="match status" value="1"/>
</dbReference>
<dbReference type="SMART" id="SM00850">
    <property type="entry name" value="LytTR"/>
    <property type="match status" value="1"/>
</dbReference>
<dbReference type="EMBL" id="AORV01000025">
    <property type="protein sequence ID" value="EMS72917.1"/>
    <property type="molecule type" value="Genomic_DNA"/>
</dbReference>
<accession>S0FLY7</accession>
<comment type="caution">
    <text evidence="2">The sequence shown here is derived from an EMBL/GenBank/DDBJ whole genome shotgun (WGS) entry which is preliminary data.</text>
</comment>
<dbReference type="Pfam" id="PF04397">
    <property type="entry name" value="LytTR"/>
    <property type="match status" value="1"/>
</dbReference>